<evidence type="ECO:0000313" key="1">
    <source>
        <dbReference type="EMBL" id="SVA70940.1"/>
    </source>
</evidence>
<organism evidence="1">
    <name type="scientific">marine metagenome</name>
    <dbReference type="NCBI Taxonomy" id="408172"/>
    <lineage>
        <taxon>unclassified sequences</taxon>
        <taxon>metagenomes</taxon>
        <taxon>ecological metagenomes</taxon>
    </lineage>
</organism>
<gene>
    <name evidence="1" type="ORF">METZ01_LOCUS123794</name>
</gene>
<protein>
    <submittedName>
        <fullName evidence="1">Uncharacterized protein</fullName>
    </submittedName>
</protein>
<dbReference type="Gene3D" id="2.60.120.620">
    <property type="entry name" value="q2cbj1_9rhob like domain"/>
    <property type="match status" value="1"/>
</dbReference>
<name>A0A381Y257_9ZZZZ</name>
<dbReference type="AlphaFoldDB" id="A0A381Y257"/>
<accession>A0A381Y257</accession>
<dbReference type="EMBL" id="UINC01017190">
    <property type="protein sequence ID" value="SVA70940.1"/>
    <property type="molecule type" value="Genomic_DNA"/>
</dbReference>
<sequence>MKYFQNVLDEFELKKISDHLNADKWRFGFTSTDPDKPIWNFNQESGRTVAELIASKFEGYKLAGWHINGQTLGQHSAWHTDHTFPCTHAFIFFFQEWNYQWGGRLHIKVDDDDKLWQQETLIVTPEKNSGILFDASLQHYAEAPTEPYLFRMSVGLKLNEIS</sequence>
<reference evidence="1" key="1">
    <citation type="submission" date="2018-05" db="EMBL/GenBank/DDBJ databases">
        <authorList>
            <person name="Lanie J.A."/>
            <person name="Ng W.-L."/>
            <person name="Kazmierczak K.M."/>
            <person name="Andrzejewski T.M."/>
            <person name="Davidsen T.M."/>
            <person name="Wayne K.J."/>
            <person name="Tettelin H."/>
            <person name="Glass J.I."/>
            <person name="Rusch D."/>
            <person name="Podicherti R."/>
            <person name="Tsui H.-C.T."/>
            <person name="Winkler M.E."/>
        </authorList>
    </citation>
    <scope>NUCLEOTIDE SEQUENCE</scope>
</reference>
<proteinExistence type="predicted"/>